<organism evidence="1">
    <name type="scientific">marine sediment metagenome</name>
    <dbReference type="NCBI Taxonomy" id="412755"/>
    <lineage>
        <taxon>unclassified sequences</taxon>
        <taxon>metagenomes</taxon>
        <taxon>ecological metagenomes</taxon>
    </lineage>
</organism>
<sequence>MPYYILYPKAKNKSVSIRTRRPSVSRESTRYGFAEGPFSTKSAVIRRLNQMNVSSERRPKGWRK</sequence>
<evidence type="ECO:0000313" key="1">
    <source>
        <dbReference type="EMBL" id="GAH46161.1"/>
    </source>
</evidence>
<name>X1FKF8_9ZZZZ</name>
<dbReference type="EMBL" id="BARU01007560">
    <property type="protein sequence ID" value="GAH46161.1"/>
    <property type="molecule type" value="Genomic_DNA"/>
</dbReference>
<comment type="caution">
    <text evidence="1">The sequence shown here is derived from an EMBL/GenBank/DDBJ whole genome shotgun (WGS) entry which is preliminary data.</text>
</comment>
<reference evidence="1" key="1">
    <citation type="journal article" date="2014" name="Front. Microbiol.">
        <title>High frequency of phylogenetically diverse reductive dehalogenase-homologous genes in deep subseafloor sedimentary metagenomes.</title>
        <authorList>
            <person name="Kawai M."/>
            <person name="Futagami T."/>
            <person name="Toyoda A."/>
            <person name="Takaki Y."/>
            <person name="Nishi S."/>
            <person name="Hori S."/>
            <person name="Arai W."/>
            <person name="Tsubouchi T."/>
            <person name="Morono Y."/>
            <person name="Uchiyama I."/>
            <person name="Ito T."/>
            <person name="Fujiyama A."/>
            <person name="Inagaki F."/>
            <person name="Takami H."/>
        </authorList>
    </citation>
    <scope>NUCLEOTIDE SEQUENCE</scope>
    <source>
        <strain evidence="1">Expedition CK06-06</strain>
    </source>
</reference>
<accession>X1FKF8</accession>
<protein>
    <submittedName>
        <fullName evidence="1">Uncharacterized protein</fullName>
    </submittedName>
</protein>
<proteinExistence type="predicted"/>
<gene>
    <name evidence="1" type="ORF">S03H2_14886</name>
</gene>
<dbReference type="AlphaFoldDB" id="X1FKF8"/>